<sequence>MLYDAVAAGDEDSPEALLAAYFEELASVVAERGVDTVAGGTDLDRATVEAIEAGEQPELTLEEAAEVLALADDAPDADTIAWESRDHVLMGMTTAVVDVDTIAREIDIDLDGKEIQQAIEGRLPTTLEQFAAIQAYVDARR</sequence>
<dbReference type="RefSeq" id="WP_054583599.1">
    <property type="nucleotide sequence ID" value="NZ_LGUC01000001.1"/>
</dbReference>
<dbReference type="OrthoDB" id="306692at2157"/>
<dbReference type="Pfam" id="PF19104">
    <property type="entry name" value="DUF5791"/>
    <property type="match status" value="1"/>
</dbReference>
<comment type="caution">
    <text evidence="1">The sequence shown here is derived from an EMBL/GenBank/DDBJ whole genome shotgun (WGS) entry which is preliminary data.</text>
</comment>
<gene>
    <name evidence="1" type="ORF">SY89_01457</name>
</gene>
<dbReference type="Proteomes" id="UP000050535">
    <property type="component" value="Unassembled WGS sequence"/>
</dbReference>
<proteinExistence type="predicted"/>
<name>A0A0P7GB26_9EURY</name>
<dbReference type="InterPro" id="IPR043809">
    <property type="entry name" value="DUF5791"/>
</dbReference>
<organism evidence="1 2">
    <name type="scientific">Halolamina pelagica</name>
    <dbReference type="NCBI Taxonomy" id="699431"/>
    <lineage>
        <taxon>Archaea</taxon>
        <taxon>Methanobacteriati</taxon>
        <taxon>Methanobacteriota</taxon>
        <taxon>Stenosarchaea group</taxon>
        <taxon>Halobacteria</taxon>
        <taxon>Halobacteriales</taxon>
        <taxon>Haloferacaceae</taxon>
    </lineage>
</organism>
<dbReference type="AlphaFoldDB" id="A0A0P7GB26"/>
<accession>A0A0P7GB26</accession>
<reference evidence="2" key="1">
    <citation type="submission" date="2013-11" db="EMBL/GenBank/DDBJ databases">
        <authorList>
            <person name="Hoang H.T."/>
            <person name="Killian M.L."/>
            <person name="Madson D.M."/>
            <person name="Arruda P.H.E."/>
            <person name="Sun D."/>
            <person name="Schwartz K.J."/>
            <person name="Yoon K."/>
        </authorList>
    </citation>
    <scope>NUCLEOTIDE SEQUENCE [LARGE SCALE GENOMIC DNA]</scope>
    <source>
        <strain evidence="2">CDK2</strain>
    </source>
</reference>
<protein>
    <submittedName>
        <fullName evidence="1">Uncharacterized protein</fullName>
    </submittedName>
</protein>
<dbReference type="EMBL" id="LGUC01000001">
    <property type="protein sequence ID" value="KPN30720.1"/>
    <property type="molecule type" value="Genomic_DNA"/>
</dbReference>
<evidence type="ECO:0000313" key="2">
    <source>
        <dbReference type="Proteomes" id="UP000050535"/>
    </source>
</evidence>
<keyword evidence="2" id="KW-1185">Reference proteome</keyword>
<evidence type="ECO:0000313" key="1">
    <source>
        <dbReference type="EMBL" id="KPN30720.1"/>
    </source>
</evidence>